<feature type="compositionally biased region" description="Low complexity" evidence="4">
    <location>
        <begin position="777"/>
        <end position="819"/>
    </location>
</feature>
<feature type="compositionally biased region" description="Polar residues" evidence="4">
    <location>
        <begin position="572"/>
        <end position="595"/>
    </location>
</feature>
<dbReference type="GO" id="GO:0005634">
    <property type="term" value="C:nucleus"/>
    <property type="evidence" value="ECO:0007669"/>
    <property type="project" value="TreeGrafter"/>
</dbReference>
<proteinExistence type="predicted"/>
<dbReference type="PANTHER" id="PTHR16308:SF13">
    <property type="entry name" value="PROTEIN LINGERER"/>
    <property type="match status" value="1"/>
</dbReference>
<feature type="region of interest" description="Disordered" evidence="4">
    <location>
        <begin position="644"/>
        <end position="761"/>
    </location>
</feature>
<feature type="region of interest" description="Disordered" evidence="4">
    <location>
        <begin position="1"/>
        <end position="57"/>
    </location>
</feature>
<dbReference type="SUPFAM" id="SSF46934">
    <property type="entry name" value="UBA-like"/>
    <property type="match status" value="1"/>
</dbReference>
<dbReference type="InterPro" id="IPR009060">
    <property type="entry name" value="UBA-like_sf"/>
</dbReference>
<feature type="compositionally biased region" description="Low complexity" evidence="4">
    <location>
        <begin position="1245"/>
        <end position="1259"/>
    </location>
</feature>
<evidence type="ECO:0000256" key="2">
    <source>
        <dbReference type="ARBA" id="ARBA00022490"/>
    </source>
</evidence>
<feature type="region of interest" description="Disordered" evidence="4">
    <location>
        <begin position="1239"/>
        <end position="1278"/>
    </location>
</feature>
<feature type="compositionally biased region" description="Low complexity" evidence="4">
    <location>
        <begin position="1058"/>
        <end position="1078"/>
    </location>
</feature>
<feature type="compositionally biased region" description="Basic and acidic residues" evidence="4">
    <location>
        <begin position="94"/>
        <end position="113"/>
    </location>
</feature>
<organism evidence="5 6">
    <name type="scientific">Paralvinella palmiformis</name>
    <dbReference type="NCBI Taxonomy" id="53620"/>
    <lineage>
        <taxon>Eukaryota</taxon>
        <taxon>Metazoa</taxon>
        <taxon>Spiralia</taxon>
        <taxon>Lophotrochozoa</taxon>
        <taxon>Annelida</taxon>
        <taxon>Polychaeta</taxon>
        <taxon>Sedentaria</taxon>
        <taxon>Canalipalpata</taxon>
        <taxon>Terebellida</taxon>
        <taxon>Terebelliformia</taxon>
        <taxon>Alvinellidae</taxon>
        <taxon>Paralvinella</taxon>
    </lineage>
</organism>
<feature type="region of interest" description="Disordered" evidence="4">
    <location>
        <begin position="447"/>
        <end position="477"/>
    </location>
</feature>
<comment type="caution">
    <text evidence="5">The sequence shown here is derived from an EMBL/GenBank/DDBJ whole genome shotgun (WGS) entry which is preliminary data.</text>
</comment>
<evidence type="ECO:0008006" key="7">
    <source>
        <dbReference type="Google" id="ProtNLM"/>
    </source>
</evidence>
<feature type="compositionally biased region" description="Low complexity" evidence="4">
    <location>
        <begin position="668"/>
        <end position="684"/>
    </location>
</feature>
<feature type="region of interest" description="Disordered" evidence="4">
    <location>
        <begin position="777"/>
        <end position="868"/>
    </location>
</feature>
<feature type="compositionally biased region" description="Low complexity" evidence="4">
    <location>
        <begin position="343"/>
        <end position="358"/>
    </location>
</feature>
<evidence type="ECO:0000256" key="1">
    <source>
        <dbReference type="ARBA" id="ARBA00004496"/>
    </source>
</evidence>
<dbReference type="Gene3D" id="1.10.8.10">
    <property type="entry name" value="DNA helicase RuvA subunit, C-terminal domain"/>
    <property type="match status" value="1"/>
</dbReference>
<dbReference type="Proteomes" id="UP001208570">
    <property type="component" value="Unassembled WGS sequence"/>
</dbReference>
<sequence>MSTTHASRPTRDKHSKTSSADKMKSDGPQANKVQPTAEQMQLARMISNDNNKEEDPELMGKIRKVQELTHATEDDALFALYDVNYDLNRAVEKLLENSDIQKEWRKISKKEKSQPAAKTEPAVNNTKGEGKHEKSKDREVTPKSDNAAPRNRRDRGPPRFQRGRGRERGGTDEETNKTDNVSRERSFDRGERGGRGRGRGGPGRGRGRGRSYRGARFDSSKDKGPHIDTWTNEQAETTTEKENIGSWGDMAEDWTAEDWQGSKDSGDATAGLKRPLDQLNTQLDESKVFTPSNANESSNIFSSMNDNDAKMFTPPSSIETQVFTASSLANSTTTGTLNDSTNSFQHSSSPHQQSAVSQGAIGHNALNQNSLGPSHLGQRLDLNTLFPKAAENSSPMTQQHAPFMSQFAKEATESIKNAVGIGSPAAGQQVSIGLSQANDVNRSLAAQAGQPNHQQTVNQPQQQRAKTQRTKLPPPSKIPASAVEMPGSMNFQLDVQFGNWDQSTDGCNSGLGFGNVISTTPVSTNYASSVQSVAASKSQLTSMPVLDGVSQSSHSTGLVYQNSTTPNPPKDYTQSNLKTAVNSSTAESVGFPTTQTERKASPYSSQRGSQTAGSSTGSKPASSAMTYSQSNYSCSYPSSYKQPLTSTSTYSHSANGLNSGSLSHSAPSQYNSSGSYQSSSFQNQAGFSSNPTQSSLYQGSGSQSNAYSAQSGSSSSYSTGSGAYQGQGSYPSQSNSSYPSQSYSRDSSQTGSSAYQSGGVSQSTSSAYQSSVVSQSGTSGYQSSAVSQSGSSGYHSSVVSQSGSSVYQSGGINQSSSSGYPASGVNQSGSSAYQSTSTSQSGASYPTSVSQSVTPVSSTGYQRDSQSAQVNYNHQAYAAQNSTSKLSDSMGKISMKDAALDGQSSQYDHSSSSVSSASLTTTTSTTASSLAGGNVSISSSLGLPGTSTSTTCASSTTKNAMPVTTKVPPNLPPGVPLIQNYMIGQPGIAPFAFAGLPQQPMYSFEDLQLLQQRLPLPGYTCDMPLQPATTLTGRDQAAPLTQAPYSTSSENKMTRVDAQSPVTAQTTQQQQTPSAHQQQAFINATLPPGYNYYYPTGSVLPGGYSYPATMFPLSVTNTAHGGTTASVQFQKPGNYGTHAYGTGGQNPDFAKTYSGASSGQNKVSSGSIVSSTATDLTGTGASYGKSHTQSFDKAGFHAGTPPPFNIPLPTGTQAGPMGGPTAYGTPYVPVMTHQPHSQMLHHPLQQDSSGGSGRSSQQSATQNKGAVGKSFPNYWGPN</sequence>
<dbReference type="InterPro" id="IPR051833">
    <property type="entry name" value="TC-DDR_regulator"/>
</dbReference>
<accession>A0AAD9N6B4</accession>
<feature type="compositionally biased region" description="Polar residues" evidence="4">
    <location>
        <begin position="602"/>
        <end position="624"/>
    </location>
</feature>
<keyword evidence="2" id="KW-0963">Cytoplasm</keyword>
<keyword evidence="3" id="KW-0597">Phosphoprotein</keyword>
<keyword evidence="6" id="KW-1185">Reference proteome</keyword>
<feature type="compositionally biased region" description="Polar residues" evidence="4">
    <location>
        <begin position="278"/>
        <end position="306"/>
    </location>
</feature>
<feature type="compositionally biased region" description="Low complexity" evidence="4">
    <location>
        <begin position="450"/>
        <end position="463"/>
    </location>
</feature>
<reference evidence="5" key="1">
    <citation type="journal article" date="2023" name="Mol. Biol. Evol.">
        <title>Third-Generation Sequencing Reveals the Adaptive Role of the Epigenome in Three Deep-Sea Polychaetes.</title>
        <authorList>
            <person name="Perez M."/>
            <person name="Aroh O."/>
            <person name="Sun Y."/>
            <person name="Lan Y."/>
            <person name="Juniper S.K."/>
            <person name="Young C.R."/>
            <person name="Angers B."/>
            <person name="Qian P.Y."/>
        </authorList>
    </citation>
    <scope>NUCLEOTIDE SEQUENCE</scope>
    <source>
        <strain evidence="5">P08H-3</strain>
    </source>
</reference>
<evidence type="ECO:0000256" key="3">
    <source>
        <dbReference type="ARBA" id="ARBA00022553"/>
    </source>
</evidence>
<feature type="compositionally biased region" description="Basic and acidic residues" evidence="4">
    <location>
        <begin position="164"/>
        <end position="194"/>
    </location>
</feature>
<feature type="region of interest" description="Disordered" evidence="4">
    <location>
        <begin position="1057"/>
        <end position="1078"/>
    </location>
</feature>
<feature type="compositionally biased region" description="Low complexity" evidence="4">
    <location>
        <begin position="828"/>
        <end position="859"/>
    </location>
</feature>
<feature type="compositionally biased region" description="Polar residues" evidence="4">
    <location>
        <begin position="644"/>
        <end position="667"/>
    </location>
</feature>
<name>A0AAD9N6B4_9ANNE</name>
<feature type="compositionally biased region" description="Basic and acidic residues" evidence="4">
    <location>
        <begin position="215"/>
        <end position="226"/>
    </location>
</feature>
<feature type="compositionally biased region" description="Low complexity" evidence="4">
    <location>
        <begin position="944"/>
        <end position="957"/>
    </location>
</feature>
<comment type="subcellular location">
    <subcellularLocation>
        <location evidence="1">Cytoplasm</location>
    </subcellularLocation>
</comment>
<dbReference type="PANTHER" id="PTHR16308">
    <property type="entry name" value="UBIQUITIN ASSOCIATED PROTEIN 2-LIKE/LINGERER"/>
    <property type="match status" value="1"/>
</dbReference>
<feature type="compositionally biased region" description="Polar residues" evidence="4">
    <location>
        <begin position="332"/>
        <end position="342"/>
    </location>
</feature>
<dbReference type="CDD" id="cd14277">
    <property type="entry name" value="UBA_UBP2_like"/>
    <property type="match status" value="1"/>
</dbReference>
<dbReference type="Pfam" id="PF12478">
    <property type="entry name" value="UBAP2-Lig"/>
    <property type="match status" value="1"/>
</dbReference>
<protein>
    <recommendedName>
        <fullName evidence="7">Protein lingerer</fullName>
    </recommendedName>
</protein>
<evidence type="ECO:0000256" key="4">
    <source>
        <dbReference type="SAM" id="MobiDB-lite"/>
    </source>
</evidence>
<dbReference type="AlphaFoldDB" id="A0AAD9N6B4"/>
<dbReference type="EMBL" id="JAODUP010000199">
    <property type="protein sequence ID" value="KAK2157088.1"/>
    <property type="molecule type" value="Genomic_DNA"/>
</dbReference>
<feature type="compositionally biased region" description="Low complexity" evidence="4">
    <location>
        <begin position="693"/>
        <end position="753"/>
    </location>
</feature>
<evidence type="ECO:0000313" key="6">
    <source>
        <dbReference type="Proteomes" id="UP001208570"/>
    </source>
</evidence>
<feature type="compositionally biased region" description="Polar residues" evidence="4">
    <location>
        <begin position="549"/>
        <end position="565"/>
    </location>
</feature>
<feature type="compositionally biased region" description="Basic and acidic residues" evidence="4">
    <location>
        <begin position="128"/>
        <end position="142"/>
    </location>
</feature>
<feature type="region of interest" description="Disordered" evidence="4">
    <location>
        <begin position="94"/>
        <end position="314"/>
    </location>
</feature>
<feature type="region of interest" description="Disordered" evidence="4">
    <location>
        <begin position="547"/>
        <end position="624"/>
    </location>
</feature>
<feature type="region of interest" description="Disordered" evidence="4">
    <location>
        <begin position="332"/>
        <end position="358"/>
    </location>
</feature>
<dbReference type="GO" id="GO:0005737">
    <property type="term" value="C:cytoplasm"/>
    <property type="evidence" value="ECO:0007669"/>
    <property type="project" value="UniProtKB-SubCell"/>
</dbReference>
<gene>
    <name evidence="5" type="ORF">LSH36_199g04014</name>
</gene>
<feature type="region of interest" description="Disordered" evidence="4">
    <location>
        <begin position="944"/>
        <end position="967"/>
    </location>
</feature>
<evidence type="ECO:0000313" key="5">
    <source>
        <dbReference type="EMBL" id="KAK2157088.1"/>
    </source>
</evidence>
<dbReference type="InterPro" id="IPR022166">
    <property type="entry name" value="UBAP2/Lig"/>
</dbReference>